<dbReference type="OrthoDB" id="411632at2759"/>
<dbReference type="GeneID" id="94849312"/>
<sequence length="322" mass="39016">MKWSIQRNILIFLLVICYFYCLFSTLLLLKTKVLKIDFYTRSFRFKDKYVFVSGFFPVDKIGVRHKIEMYLLWIDWLVTNLKSELFFYTSINFSTYLKKYNQMSNFHLVLKYQNGYDVSYLRGKKRKYTDLYQKTRLSYRCTPEISGVWNAKMQFIYEVSSNHKEKWTFWLDAGYYRYKQFSEIIFPFHERFQFMNSSVNLLFITSYQFRLKKSTIMKWVQSETVLGGFFGGNYASILKLYELFVHVHDFFLNQNIYVGREELIFSTIFNFYNISAWIVPLFRKTNKQISKYFCAIPFFASKDICNFRSLELVPLKSFQTVH</sequence>
<accession>A0A1J4KXV9</accession>
<proteinExistence type="predicted"/>
<dbReference type="VEuPathDB" id="TrichDB:TRFO_43064"/>
<organism evidence="2 3">
    <name type="scientific">Tritrichomonas foetus</name>
    <dbReference type="NCBI Taxonomy" id="1144522"/>
    <lineage>
        <taxon>Eukaryota</taxon>
        <taxon>Metamonada</taxon>
        <taxon>Parabasalia</taxon>
        <taxon>Tritrichomonadida</taxon>
        <taxon>Tritrichomonadidae</taxon>
        <taxon>Tritrichomonas</taxon>
    </lineage>
</organism>
<keyword evidence="1" id="KW-0472">Membrane</keyword>
<evidence type="ECO:0000313" key="2">
    <source>
        <dbReference type="EMBL" id="OHT14397.1"/>
    </source>
</evidence>
<dbReference type="AlphaFoldDB" id="A0A1J4KXV9"/>
<dbReference type="Proteomes" id="UP000179807">
    <property type="component" value="Unassembled WGS sequence"/>
</dbReference>
<evidence type="ECO:0000256" key="1">
    <source>
        <dbReference type="SAM" id="Phobius"/>
    </source>
</evidence>
<gene>
    <name evidence="2" type="ORF">TRFO_43064</name>
</gene>
<feature type="transmembrane region" description="Helical" evidence="1">
    <location>
        <begin position="9"/>
        <end position="29"/>
    </location>
</feature>
<dbReference type="RefSeq" id="XP_068367533.1">
    <property type="nucleotide sequence ID" value="XM_068514608.1"/>
</dbReference>
<reference evidence="2" key="1">
    <citation type="submission" date="2016-10" db="EMBL/GenBank/DDBJ databases">
        <authorList>
            <person name="Benchimol M."/>
            <person name="Almeida L.G."/>
            <person name="Vasconcelos A.T."/>
            <person name="Perreira-Neves A."/>
            <person name="Rosa I.A."/>
            <person name="Tasca T."/>
            <person name="Bogo M.R."/>
            <person name="de Souza W."/>
        </authorList>
    </citation>
    <scope>NUCLEOTIDE SEQUENCE [LARGE SCALE GENOMIC DNA]</scope>
    <source>
        <strain evidence="2">K</strain>
    </source>
</reference>
<comment type="caution">
    <text evidence="2">The sequence shown here is derived from an EMBL/GenBank/DDBJ whole genome shotgun (WGS) entry which is preliminary data.</text>
</comment>
<evidence type="ECO:0000313" key="3">
    <source>
        <dbReference type="Proteomes" id="UP000179807"/>
    </source>
</evidence>
<dbReference type="EMBL" id="MLAK01000377">
    <property type="protein sequence ID" value="OHT14397.1"/>
    <property type="molecule type" value="Genomic_DNA"/>
</dbReference>
<keyword evidence="3" id="KW-1185">Reference proteome</keyword>
<protein>
    <submittedName>
        <fullName evidence="2">Uncharacterized protein</fullName>
    </submittedName>
</protein>
<keyword evidence="1" id="KW-0812">Transmembrane</keyword>
<keyword evidence="1" id="KW-1133">Transmembrane helix</keyword>
<name>A0A1J4KXV9_9EUKA</name>